<reference evidence="2" key="1">
    <citation type="submission" date="2020-05" db="EMBL/GenBank/DDBJ databases">
        <title>Phylogenomic resolution of chytrid fungi.</title>
        <authorList>
            <person name="Stajich J.E."/>
            <person name="Amses K."/>
            <person name="Simmons R."/>
            <person name="Seto K."/>
            <person name="Myers J."/>
            <person name="Bonds A."/>
            <person name="Quandt C.A."/>
            <person name="Barry K."/>
            <person name="Liu P."/>
            <person name="Grigoriev I."/>
            <person name="Longcore J.E."/>
            <person name="James T.Y."/>
        </authorList>
    </citation>
    <scope>NUCLEOTIDE SEQUENCE</scope>
    <source>
        <strain evidence="2">JEL0476</strain>
    </source>
</reference>
<sequence length="155" mass="17838">MSVEAEKAIEEMVQSGYTITDYKEQDGLKLYNVWLNREGDKKQLTNISIEKLNENLKNIGLEEVEANDRSAGNAHLKDSHKSSKKKNKKKNLTFDQSIKEKGGRILKYFKHDSNNRFSVKVEFDDGTEHTFGNLKGEKFKGFVSDFKPEGMEKEE</sequence>
<evidence type="ECO:0000313" key="3">
    <source>
        <dbReference type="Proteomes" id="UP001211065"/>
    </source>
</evidence>
<dbReference type="Proteomes" id="UP001211065">
    <property type="component" value="Unassembled WGS sequence"/>
</dbReference>
<gene>
    <name evidence="2" type="ORF">HK099_007791</name>
</gene>
<accession>A0AAD5TZH5</accession>
<dbReference type="AlphaFoldDB" id="A0AAD5TZH5"/>
<dbReference type="EMBL" id="JADGJW010000792">
    <property type="protein sequence ID" value="KAJ3212160.1"/>
    <property type="molecule type" value="Genomic_DNA"/>
</dbReference>
<evidence type="ECO:0000256" key="1">
    <source>
        <dbReference type="SAM" id="MobiDB-lite"/>
    </source>
</evidence>
<proteinExistence type="predicted"/>
<comment type="caution">
    <text evidence="2">The sequence shown here is derived from an EMBL/GenBank/DDBJ whole genome shotgun (WGS) entry which is preliminary data.</text>
</comment>
<feature type="region of interest" description="Disordered" evidence="1">
    <location>
        <begin position="67"/>
        <end position="96"/>
    </location>
</feature>
<protein>
    <submittedName>
        <fullName evidence="2">Uncharacterized protein</fullName>
    </submittedName>
</protein>
<evidence type="ECO:0000313" key="2">
    <source>
        <dbReference type="EMBL" id="KAJ3212160.1"/>
    </source>
</evidence>
<feature type="compositionally biased region" description="Basic residues" evidence="1">
    <location>
        <begin position="82"/>
        <end position="91"/>
    </location>
</feature>
<keyword evidence="3" id="KW-1185">Reference proteome</keyword>
<organism evidence="2 3">
    <name type="scientific">Clydaea vesicula</name>
    <dbReference type="NCBI Taxonomy" id="447962"/>
    <lineage>
        <taxon>Eukaryota</taxon>
        <taxon>Fungi</taxon>
        <taxon>Fungi incertae sedis</taxon>
        <taxon>Chytridiomycota</taxon>
        <taxon>Chytridiomycota incertae sedis</taxon>
        <taxon>Chytridiomycetes</taxon>
        <taxon>Lobulomycetales</taxon>
        <taxon>Lobulomycetaceae</taxon>
        <taxon>Clydaea</taxon>
    </lineage>
</organism>
<name>A0AAD5TZH5_9FUNG</name>